<dbReference type="GO" id="GO:0003700">
    <property type="term" value="F:DNA-binding transcription factor activity"/>
    <property type="evidence" value="ECO:0007669"/>
    <property type="project" value="InterPro"/>
</dbReference>
<dbReference type="PANTHER" id="PTHR43280:SF28">
    <property type="entry name" value="HTH-TYPE TRANSCRIPTIONAL ACTIVATOR RHAS"/>
    <property type="match status" value="1"/>
</dbReference>
<feature type="domain" description="HTH araC/xylS-type" evidence="2">
    <location>
        <begin position="41"/>
        <end position="137"/>
    </location>
</feature>
<evidence type="ECO:0000259" key="2">
    <source>
        <dbReference type="PROSITE" id="PS01124"/>
    </source>
</evidence>
<dbReference type="PROSITE" id="PS01124">
    <property type="entry name" value="HTH_ARAC_FAMILY_2"/>
    <property type="match status" value="1"/>
</dbReference>
<dbReference type="InterPro" id="IPR018060">
    <property type="entry name" value="HTH_AraC"/>
</dbReference>
<dbReference type="RefSeq" id="WP_252470596.1">
    <property type="nucleotide sequence ID" value="NZ_JALBWM010000073.1"/>
</dbReference>
<dbReference type="Pfam" id="PF12833">
    <property type="entry name" value="HTH_18"/>
    <property type="match status" value="1"/>
</dbReference>
<dbReference type="GO" id="GO:0043565">
    <property type="term" value="F:sequence-specific DNA binding"/>
    <property type="evidence" value="ECO:0007669"/>
    <property type="project" value="InterPro"/>
</dbReference>
<dbReference type="Proteomes" id="UP001139028">
    <property type="component" value="Unassembled WGS sequence"/>
</dbReference>
<sequence length="137" mass="15651">MIAADQVATKVADFAVVDPPPRSQTLHVPKGYRVSKEQFLVEVENIVRQHFGQPLSSQFLEKELSISERTLYRRLKQLIVLAPKKIIDSLCMEYARSLFLTLSIKFSCVTQALGCSDDAVFRHVFKFQVGMCPNQYR</sequence>
<dbReference type="Gene3D" id="1.10.10.60">
    <property type="entry name" value="Homeodomain-like"/>
    <property type="match status" value="1"/>
</dbReference>
<protein>
    <submittedName>
        <fullName evidence="3">AraC family transcriptional regulator</fullName>
    </submittedName>
</protein>
<dbReference type="AlphaFoldDB" id="A0A9X2ETS3"/>
<dbReference type="SMART" id="SM00342">
    <property type="entry name" value="HTH_ARAC"/>
    <property type="match status" value="1"/>
</dbReference>
<proteinExistence type="predicted"/>
<evidence type="ECO:0000313" key="3">
    <source>
        <dbReference type="EMBL" id="MCO1335661.1"/>
    </source>
</evidence>
<dbReference type="PANTHER" id="PTHR43280">
    <property type="entry name" value="ARAC-FAMILY TRANSCRIPTIONAL REGULATOR"/>
    <property type="match status" value="1"/>
</dbReference>
<evidence type="ECO:0000313" key="4">
    <source>
        <dbReference type="Proteomes" id="UP001139028"/>
    </source>
</evidence>
<name>A0A9X2ETS3_9GAMM</name>
<keyword evidence="4" id="KW-1185">Reference proteome</keyword>
<keyword evidence="1" id="KW-0238">DNA-binding</keyword>
<evidence type="ECO:0000256" key="1">
    <source>
        <dbReference type="ARBA" id="ARBA00023125"/>
    </source>
</evidence>
<reference evidence="3" key="1">
    <citation type="journal article" date="2022" name="Arch. Microbiol.">
        <title>Microbulbifer okhotskensis sp. nov., isolated from a deep bottom sediment of the Okhotsk Sea.</title>
        <authorList>
            <person name="Romanenko L."/>
            <person name="Kurilenko V."/>
            <person name="Otstavnykh N."/>
            <person name="Velansky P."/>
            <person name="Isaeva M."/>
            <person name="Mikhailov V."/>
        </authorList>
    </citation>
    <scope>NUCLEOTIDE SEQUENCE</scope>
    <source>
        <strain evidence="3">OS29</strain>
    </source>
</reference>
<gene>
    <name evidence="3" type="ORF">MO867_15090</name>
</gene>
<accession>A0A9X2ETS3</accession>
<organism evidence="3 4">
    <name type="scientific">Microbulbifer okhotskensis</name>
    <dbReference type="NCBI Taxonomy" id="2926617"/>
    <lineage>
        <taxon>Bacteria</taxon>
        <taxon>Pseudomonadati</taxon>
        <taxon>Pseudomonadota</taxon>
        <taxon>Gammaproteobacteria</taxon>
        <taxon>Cellvibrionales</taxon>
        <taxon>Microbulbiferaceae</taxon>
        <taxon>Microbulbifer</taxon>
    </lineage>
</organism>
<dbReference type="EMBL" id="JALBWM010000073">
    <property type="protein sequence ID" value="MCO1335661.1"/>
    <property type="molecule type" value="Genomic_DNA"/>
</dbReference>
<comment type="caution">
    <text evidence="3">The sequence shown here is derived from an EMBL/GenBank/DDBJ whole genome shotgun (WGS) entry which is preliminary data.</text>
</comment>